<name>A0ABN9XQJ3_9DINO</name>
<dbReference type="Proteomes" id="UP001189429">
    <property type="component" value="Unassembled WGS sequence"/>
</dbReference>
<feature type="region of interest" description="Disordered" evidence="1">
    <location>
        <begin position="52"/>
        <end position="101"/>
    </location>
</feature>
<evidence type="ECO:0000313" key="2">
    <source>
        <dbReference type="EMBL" id="CAK0900754.1"/>
    </source>
</evidence>
<sequence length="101" mass="10872">MKARAPLARCAGSIFHGGARHAGCTTRFWMSLAHPAADRANAAPKMVVQETECVRTSRRTTTARTTAPPGGAPPARFRTQRRALRARSAAAPAHCRQPRPT</sequence>
<organism evidence="2 3">
    <name type="scientific">Prorocentrum cordatum</name>
    <dbReference type="NCBI Taxonomy" id="2364126"/>
    <lineage>
        <taxon>Eukaryota</taxon>
        <taxon>Sar</taxon>
        <taxon>Alveolata</taxon>
        <taxon>Dinophyceae</taxon>
        <taxon>Prorocentrales</taxon>
        <taxon>Prorocentraceae</taxon>
        <taxon>Prorocentrum</taxon>
    </lineage>
</organism>
<feature type="compositionally biased region" description="Low complexity" evidence="1">
    <location>
        <begin position="86"/>
        <end position="95"/>
    </location>
</feature>
<gene>
    <name evidence="2" type="ORF">PCOR1329_LOCUS77963</name>
</gene>
<accession>A0ABN9XQJ3</accession>
<comment type="caution">
    <text evidence="2">The sequence shown here is derived from an EMBL/GenBank/DDBJ whole genome shotgun (WGS) entry which is preliminary data.</text>
</comment>
<proteinExistence type="predicted"/>
<keyword evidence="3" id="KW-1185">Reference proteome</keyword>
<reference evidence="2" key="1">
    <citation type="submission" date="2023-10" db="EMBL/GenBank/DDBJ databases">
        <authorList>
            <person name="Chen Y."/>
            <person name="Shah S."/>
            <person name="Dougan E. K."/>
            <person name="Thang M."/>
            <person name="Chan C."/>
        </authorList>
    </citation>
    <scope>NUCLEOTIDE SEQUENCE [LARGE SCALE GENOMIC DNA]</scope>
</reference>
<feature type="compositionally biased region" description="Low complexity" evidence="1">
    <location>
        <begin position="59"/>
        <end position="77"/>
    </location>
</feature>
<dbReference type="EMBL" id="CAUYUJ010020836">
    <property type="protein sequence ID" value="CAK0900754.1"/>
    <property type="molecule type" value="Genomic_DNA"/>
</dbReference>
<evidence type="ECO:0000256" key="1">
    <source>
        <dbReference type="SAM" id="MobiDB-lite"/>
    </source>
</evidence>
<protein>
    <submittedName>
        <fullName evidence="2">Uncharacterized protein</fullName>
    </submittedName>
</protein>
<evidence type="ECO:0000313" key="3">
    <source>
        <dbReference type="Proteomes" id="UP001189429"/>
    </source>
</evidence>